<proteinExistence type="predicted"/>
<feature type="transmembrane region" description="Helical" evidence="2">
    <location>
        <begin position="40"/>
        <end position="59"/>
    </location>
</feature>
<dbReference type="InterPro" id="IPR029058">
    <property type="entry name" value="AB_hydrolase_fold"/>
</dbReference>
<dbReference type="SUPFAM" id="SSF53474">
    <property type="entry name" value="alpha/beta-Hydrolases"/>
    <property type="match status" value="1"/>
</dbReference>
<reference evidence="3 4" key="1">
    <citation type="submission" date="2024-03" db="EMBL/GenBank/DDBJ databases">
        <title>Actinomycetospora sp. OC33-EN07, a novel actinomycete isolated from wild orchid (Aerides multiflora).</title>
        <authorList>
            <person name="Suriyachadkun C."/>
        </authorList>
    </citation>
    <scope>NUCLEOTIDE SEQUENCE [LARGE SCALE GENOMIC DNA]</scope>
    <source>
        <strain evidence="3 4">OC33-EN07</strain>
    </source>
</reference>
<evidence type="ECO:0008006" key="5">
    <source>
        <dbReference type="Google" id="ProtNLM"/>
    </source>
</evidence>
<feature type="transmembrane region" description="Helical" evidence="2">
    <location>
        <begin position="218"/>
        <end position="239"/>
    </location>
</feature>
<keyword evidence="2" id="KW-1133">Transmembrane helix</keyword>
<feature type="transmembrane region" description="Helical" evidence="2">
    <location>
        <begin position="259"/>
        <end position="279"/>
    </location>
</feature>
<protein>
    <recommendedName>
        <fullName evidence="5">Integral membrane protein</fullName>
    </recommendedName>
</protein>
<feature type="region of interest" description="Disordered" evidence="1">
    <location>
        <begin position="791"/>
        <end position="831"/>
    </location>
</feature>
<dbReference type="Proteomes" id="UP001369736">
    <property type="component" value="Unassembled WGS sequence"/>
</dbReference>
<accession>A0ABU8M6D7</accession>
<feature type="compositionally biased region" description="Basic and acidic residues" evidence="1">
    <location>
        <begin position="796"/>
        <end position="805"/>
    </location>
</feature>
<evidence type="ECO:0000313" key="4">
    <source>
        <dbReference type="Proteomes" id="UP001369736"/>
    </source>
</evidence>
<evidence type="ECO:0000256" key="1">
    <source>
        <dbReference type="SAM" id="MobiDB-lite"/>
    </source>
</evidence>
<feature type="transmembrane region" description="Helical" evidence="2">
    <location>
        <begin position="300"/>
        <end position="323"/>
    </location>
</feature>
<gene>
    <name evidence="3" type="ORF">WCD58_14730</name>
</gene>
<keyword evidence="2" id="KW-0812">Transmembrane</keyword>
<feature type="transmembrane region" description="Helical" evidence="2">
    <location>
        <begin position="189"/>
        <end position="211"/>
    </location>
</feature>
<feature type="transmembrane region" description="Helical" evidence="2">
    <location>
        <begin position="391"/>
        <end position="410"/>
    </location>
</feature>
<feature type="transmembrane region" description="Helical" evidence="2">
    <location>
        <begin position="416"/>
        <end position="435"/>
    </location>
</feature>
<dbReference type="EMBL" id="JBBEGM010000005">
    <property type="protein sequence ID" value="MEJ2862424.1"/>
    <property type="molecule type" value="Genomic_DNA"/>
</dbReference>
<name>A0ABU8M6D7_9PSEU</name>
<evidence type="ECO:0000256" key="2">
    <source>
        <dbReference type="SAM" id="Phobius"/>
    </source>
</evidence>
<evidence type="ECO:0000313" key="3">
    <source>
        <dbReference type="EMBL" id="MEJ2862424.1"/>
    </source>
</evidence>
<comment type="caution">
    <text evidence="3">The sequence shown here is derived from an EMBL/GenBank/DDBJ whole genome shotgun (WGS) entry which is preliminary data.</text>
</comment>
<keyword evidence="4" id="KW-1185">Reference proteome</keyword>
<keyword evidence="2" id="KW-0472">Membrane</keyword>
<sequence>MPFALLNLARYAFLTWDDALVGPKEPDPERGLPGKIADGLLRVLGLVMTLSVVVTAIYVPAELVVNQCLADTECVARNTWLDFAESWTIGQATLVAAVPVVLVIVGIGMLGRRASTHHKGPRQPCWLPERKFGDRSFWTEVVEVRRLRSCHLAAALAVGGGLFGAMLLTSQSPVGLPAESYAQPLGLGLAIAGAVLAAVCALVVATIAADVSAAAARALPALCGVYAVGSLVATVVVLWGERGKNGGPRLTGLETVTNLAAIGTAVLLVLLLGLCGWLSGRFRRWERVRTAASRGASRPAAFAPMWFGFAPVVAVALGSGVLLGGTAGAAFQVADLLGTPAHTGGAMPADAIVLSTSYWTGAWLAGVVLLVVILLVPPIAAWVLQRVTAAFLLAAAAIVVIADVELGWAPGIETDVPALVIAGGLVAAGAAAWVWEPRARRATGLPAQGAEADDGVVADELVEERGRAVRRVARAQLSGQAKYRYHLPLGLVAAVLGAALIAGGVVAGVRSVVPDARAAPPAWLAALLGAGPAKSEADGPTVAVAAFGAWATAALIVAVVGLGYRAFRQPETRASVGVLWDLMSFWPRLVHPLCPPPYGGRAVLELADRAAWHLDKRNAAAVVLSGHSQGSLVCVAAATLLVRNPWPDGGRGDLAQERRAAQSVGRLGLLTYGSQLQWAFARLFPCSVGFHHQEQLYRALSGRWINLYRTTDPLGGPVLSWPGDDVTALWHPSVAEWGTHGHGGGAGTKDARLADPRSLTRVHDEVLPPLARHSRYTEDPSFTAYRDAVGGVSSAEPDRSLEHRPPAFVPEQVARERDPGPPATKVSADGDAPHRALGRWWRQVRAALTQALRL</sequence>
<feature type="transmembrane region" description="Helical" evidence="2">
    <location>
        <begin position="542"/>
        <end position="564"/>
    </location>
</feature>
<dbReference type="RefSeq" id="WP_337703798.1">
    <property type="nucleotide sequence ID" value="NZ_JBBEGM010000005.1"/>
</dbReference>
<feature type="transmembrane region" description="Helical" evidence="2">
    <location>
        <begin position="487"/>
        <end position="509"/>
    </location>
</feature>
<feature type="transmembrane region" description="Helical" evidence="2">
    <location>
        <begin position="89"/>
        <end position="110"/>
    </location>
</feature>
<feature type="transmembrane region" description="Helical" evidence="2">
    <location>
        <begin position="362"/>
        <end position="384"/>
    </location>
</feature>
<organism evidence="3 4">
    <name type="scientific">Actinomycetospora flava</name>
    <dbReference type="NCBI Taxonomy" id="3129232"/>
    <lineage>
        <taxon>Bacteria</taxon>
        <taxon>Bacillati</taxon>
        <taxon>Actinomycetota</taxon>
        <taxon>Actinomycetes</taxon>
        <taxon>Pseudonocardiales</taxon>
        <taxon>Pseudonocardiaceae</taxon>
        <taxon>Actinomycetospora</taxon>
    </lineage>
</organism>
<feature type="transmembrane region" description="Helical" evidence="2">
    <location>
        <begin position="152"/>
        <end position="169"/>
    </location>
</feature>